<sequence>MITKPKPGDYSPFAAGYVGLVGDNDVISMLEQQMDTSYQLFSNLTDEQGLYTYAPGKWTVKQALGHMIDTERTFAYRALVFSRNHIELPGFDQDIYVNNTDFNSQNIKDLAEEFRALRQASLYMIKAFSDEQLNRNGIASNHLFTVAAFVFMLAGHERHHLNLFKERYGIG</sequence>
<dbReference type="AlphaFoldDB" id="A0A1G7Y813"/>
<proteinExistence type="predicted"/>
<dbReference type="EMBL" id="FNCG01000005">
    <property type="protein sequence ID" value="SDG92456.1"/>
    <property type="molecule type" value="Genomic_DNA"/>
</dbReference>
<reference evidence="3" key="1">
    <citation type="submission" date="2016-10" db="EMBL/GenBank/DDBJ databases">
        <authorList>
            <person name="Varghese N."/>
            <person name="Submissions S."/>
        </authorList>
    </citation>
    <scope>NUCLEOTIDE SEQUENCE [LARGE SCALE GENOMIC DNA]</scope>
    <source>
        <strain evidence="3">Gh-67</strain>
    </source>
</reference>
<gene>
    <name evidence="2" type="ORF">SAMN05192573_105292</name>
</gene>
<evidence type="ECO:0000313" key="2">
    <source>
        <dbReference type="EMBL" id="SDG92456.1"/>
    </source>
</evidence>
<dbReference type="Gene3D" id="1.20.120.450">
    <property type="entry name" value="dinb family like domain"/>
    <property type="match status" value="1"/>
</dbReference>
<dbReference type="STRING" id="551996.SAMN05192573_105292"/>
<dbReference type="RefSeq" id="WP_091167586.1">
    <property type="nucleotide sequence ID" value="NZ_FNCG01000005.1"/>
</dbReference>
<dbReference type="InterPro" id="IPR034660">
    <property type="entry name" value="DinB/YfiT-like"/>
</dbReference>
<evidence type="ECO:0000259" key="1">
    <source>
        <dbReference type="Pfam" id="PF12867"/>
    </source>
</evidence>
<protein>
    <submittedName>
        <fullName evidence="2">DinB superfamily protein</fullName>
    </submittedName>
</protein>
<dbReference type="Pfam" id="PF12867">
    <property type="entry name" value="DinB_2"/>
    <property type="match status" value="1"/>
</dbReference>
<name>A0A1G7Y813_9SPHI</name>
<dbReference type="Proteomes" id="UP000199705">
    <property type="component" value="Unassembled WGS sequence"/>
</dbReference>
<dbReference type="InterPro" id="IPR024775">
    <property type="entry name" value="DinB-like"/>
</dbReference>
<dbReference type="SUPFAM" id="SSF109854">
    <property type="entry name" value="DinB/YfiT-like putative metalloenzymes"/>
    <property type="match status" value="1"/>
</dbReference>
<accession>A0A1G7Y813</accession>
<feature type="domain" description="DinB-like" evidence="1">
    <location>
        <begin position="30"/>
        <end position="162"/>
    </location>
</feature>
<organism evidence="2 3">
    <name type="scientific">Mucilaginibacter gossypii</name>
    <dbReference type="NCBI Taxonomy" id="551996"/>
    <lineage>
        <taxon>Bacteria</taxon>
        <taxon>Pseudomonadati</taxon>
        <taxon>Bacteroidota</taxon>
        <taxon>Sphingobacteriia</taxon>
        <taxon>Sphingobacteriales</taxon>
        <taxon>Sphingobacteriaceae</taxon>
        <taxon>Mucilaginibacter</taxon>
    </lineage>
</organism>
<evidence type="ECO:0000313" key="3">
    <source>
        <dbReference type="Proteomes" id="UP000199705"/>
    </source>
</evidence>
<keyword evidence="3" id="KW-1185">Reference proteome</keyword>